<proteinExistence type="predicted"/>
<dbReference type="Pfam" id="PF22124">
    <property type="entry name" value="Glyco_hydro_95_cat"/>
    <property type="match status" value="1"/>
</dbReference>
<keyword evidence="3" id="KW-1185">Reference proteome</keyword>
<dbReference type="Proteomes" id="UP001062165">
    <property type="component" value="Chromosome"/>
</dbReference>
<evidence type="ECO:0000259" key="1">
    <source>
        <dbReference type="Pfam" id="PF22124"/>
    </source>
</evidence>
<dbReference type="PANTHER" id="PTHR31084">
    <property type="entry name" value="ALPHA-L-FUCOSIDASE 2"/>
    <property type="match status" value="1"/>
</dbReference>
<dbReference type="InterPro" id="IPR054363">
    <property type="entry name" value="GH95_cat"/>
</dbReference>
<dbReference type="SUPFAM" id="SSF48208">
    <property type="entry name" value="Six-hairpin glycosidases"/>
    <property type="match status" value="1"/>
</dbReference>
<evidence type="ECO:0000313" key="3">
    <source>
        <dbReference type="Proteomes" id="UP001062165"/>
    </source>
</evidence>
<reference evidence="2" key="1">
    <citation type="submission" date="2022-10" db="EMBL/GenBank/DDBJ databases">
        <title>Comparative genomics and taxonomic characterization of three novel marine species of genus Reichenbachiella exhibiting antioxidant and polysaccharide degradation activities.</title>
        <authorList>
            <person name="Muhammad N."/>
            <person name="Lee Y.-J."/>
            <person name="Ko J."/>
            <person name="Kim S.-G."/>
        </authorList>
    </citation>
    <scope>NUCLEOTIDE SEQUENCE</scope>
    <source>
        <strain evidence="2">Wsw4-B4</strain>
    </source>
</reference>
<organism evidence="2 3">
    <name type="scientific">Reichenbachiella carrageenanivorans</name>
    <dbReference type="NCBI Taxonomy" id="2979869"/>
    <lineage>
        <taxon>Bacteria</taxon>
        <taxon>Pseudomonadati</taxon>
        <taxon>Bacteroidota</taxon>
        <taxon>Cytophagia</taxon>
        <taxon>Cytophagales</taxon>
        <taxon>Reichenbachiellaceae</taxon>
        <taxon>Reichenbachiella</taxon>
    </lineage>
</organism>
<dbReference type="InterPro" id="IPR008928">
    <property type="entry name" value="6-hairpin_glycosidase_sf"/>
</dbReference>
<dbReference type="EMBL" id="CP106735">
    <property type="protein sequence ID" value="UXX79839.1"/>
    <property type="molecule type" value="Genomic_DNA"/>
</dbReference>
<gene>
    <name evidence="2" type="ORF">N7E81_01805</name>
</gene>
<dbReference type="RefSeq" id="WP_263051570.1">
    <property type="nucleotide sequence ID" value="NZ_CP106735.1"/>
</dbReference>
<protein>
    <recommendedName>
        <fullName evidence="1">Glycosyl hydrolase family 95 catalytic domain-containing protein</fullName>
    </recommendedName>
</protein>
<name>A0ABY6D1N9_9BACT</name>
<dbReference type="Gene3D" id="1.50.10.10">
    <property type="match status" value="1"/>
</dbReference>
<dbReference type="InterPro" id="IPR012341">
    <property type="entry name" value="6hp_glycosidase-like_sf"/>
</dbReference>
<feature type="domain" description="Glycosyl hydrolase family 95 catalytic" evidence="1">
    <location>
        <begin position="313"/>
        <end position="627"/>
    </location>
</feature>
<accession>A0ABY6D1N9</accession>
<dbReference type="PANTHER" id="PTHR31084:SF0">
    <property type="entry name" value="ALPHA-L-FUCOSIDASE 2"/>
    <property type="match status" value="1"/>
</dbReference>
<sequence length="794" mass="90393">MMNNTKYLFILFVFCSFCKEPISSVRLEVDYEAFLSQHDMRWDVIPHRWEVAPYTGNGNVGFLFYRMESEGKNTMSIYLGRHDYYDHREAPKENQMLWIYRSRLPLGHFKLESKGNITGVDLRLSLWDAQLTGVIETLEGSYQIKGYSHSDIDVISFETIASGGELVKITWHPDAPIPPVWKSLQAGGGPKSPNWDKMRNDPMPMPPPATITEENGQRFCLQMLYKNRGETTTGWEVSGEEAGTQRLLASVHHSFPAHNSKQVVKQNLQKAKALLDNGTFEAAHTQWWHEYYPLSFLTINDAEKEAFYWIQMYKFASATRGNGPIMDLMGPWYHDTFWPMVWGDLNVELQYWTYLTANRLSVGESLVNSIDKYAKNLEDNVPDRWGNSAAVAALLPQDFIAYNGGKVPDMLVWILHDYWLHCQYAGDRERMRDKLFPLLKKAVNSYLNYLEENPVDETDGKIHVKNSWSPEYPNGHGQDINFTLALMRWSCQTLLDLNDEFDLNDPLAGEWKNIMTHLVGFQLDEHGLRIGKDIAFEKRHRHYSHLLAFYPLAVLTAEEDSLLVRTTLDHWLDITVNTHARLETMPVTGYTATGAASMYAALGDADKAYYYLDFLIKHENVSTTTMYAEGNPVIESPLSFATCVHDMLLQSMGGVIKVFPGTPARWGDATFHQLRTQGAFLVSARRKNGSTQFVAVESLEGSPCVVKTDLESPNIYIDGIRVMDSDKVLIDDSGAFSVDLKIGETVVFSSTTLRDADLTIRAIPLDDHDKNLFGFSEKTARLPGHQFYKKSPKE</sequence>
<evidence type="ECO:0000313" key="2">
    <source>
        <dbReference type="EMBL" id="UXX79839.1"/>
    </source>
</evidence>